<reference evidence="2" key="1">
    <citation type="submission" date="2016-11" db="UniProtKB">
        <authorList>
            <consortium name="WormBaseParasite"/>
        </authorList>
    </citation>
    <scope>IDENTIFICATION</scope>
    <source>
        <strain evidence="2">KR3021</strain>
    </source>
</reference>
<evidence type="ECO:0000313" key="2">
    <source>
        <dbReference type="WBParaSite" id="RSKR_0000201166.1"/>
    </source>
</evidence>
<sequence>MPASLKTLKLHMIMLLHATKCTDSNSDAECSLSGCREMKDMIMHVSECHLKKKCKNKLCLNTKRLMNHWSKCKKTKCDICKNSAQPASINVHYREYFTSIPIPAYLFHPWHYSCSFECRKAIIIRILRSMCSLQIAAKYPNDSYLQLTKYVRKMEHAAFQTSTSKGSYFNTIGERIFEIQTKLEQLKKTIT</sequence>
<dbReference type="Proteomes" id="UP000095286">
    <property type="component" value="Unplaced"/>
</dbReference>
<dbReference type="WBParaSite" id="RSKR_0000201166.1">
    <property type="protein sequence ID" value="RSKR_0000201166.1"/>
    <property type="gene ID" value="RSKR_0000201166"/>
</dbReference>
<organism evidence="1 2">
    <name type="scientific">Rhabditophanes sp. KR3021</name>
    <dbReference type="NCBI Taxonomy" id="114890"/>
    <lineage>
        <taxon>Eukaryota</taxon>
        <taxon>Metazoa</taxon>
        <taxon>Ecdysozoa</taxon>
        <taxon>Nematoda</taxon>
        <taxon>Chromadorea</taxon>
        <taxon>Rhabditida</taxon>
        <taxon>Tylenchina</taxon>
        <taxon>Panagrolaimomorpha</taxon>
        <taxon>Strongyloidoidea</taxon>
        <taxon>Alloionematidae</taxon>
        <taxon>Rhabditophanes</taxon>
    </lineage>
</organism>
<proteinExistence type="predicted"/>
<name>A0AC35TMT0_9BILA</name>
<evidence type="ECO:0000313" key="1">
    <source>
        <dbReference type="Proteomes" id="UP000095286"/>
    </source>
</evidence>
<protein>
    <submittedName>
        <fullName evidence="2">TAZ-type domain-containing protein</fullName>
    </submittedName>
</protein>
<accession>A0AC35TMT0</accession>